<dbReference type="RefSeq" id="WP_065234846.1">
    <property type="nucleotide sequence ID" value="NZ_JTJS01000077.1"/>
</dbReference>
<gene>
    <name evidence="1" type="ORF">QV07_07465</name>
</gene>
<evidence type="ECO:0000313" key="1">
    <source>
        <dbReference type="EMBL" id="OBX07113.1"/>
    </source>
</evidence>
<evidence type="ECO:0000313" key="2">
    <source>
        <dbReference type="Proteomes" id="UP000243168"/>
    </source>
</evidence>
<proteinExistence type="predicted"/>
<dbReference type="Proteomes" id="UP000243168">
    <property type="component" value="Unassembled WGS sequence"/>
</dbReference>
<name>A0A1A7PWZ6_9PAST</name>
<accession>A0A1A7PWZ6</accession>
<dbReference type="EMBL" id="JTJS01000077">
    <property type="protein sequence ID" value="OBX07113.1"/>
    <property type="molecule type" value="Genomic_DNA"/>
</dbReference>
<comment type="caution">
    <text evidence="1">The sequence shown here is derived from an EMBL/GenBank/DDBJ whole genome shotgun (WGS) entry which is preliminary data.</text>
</comment>
<sequence>MNEQVNHNMKKERIAMLHQSDLWRIEGEGFFTSGYVEPIDSYVPKNQYSIYLERRVKRLKAAILAYFHRQAIDSLNQTTKKPQKSVEAINQLYIEAREILLIDNPMEWTKSYRPDFIELLEDEDLKTIMRLNHYKIGGVC</sequence>
<organism evidence="1 2">
    <name type="scientific">Gallibacterium genomosp. 3</name>
    <dbReference type="NCBI Taxonomy" id="505345"/>
    <lineage>
        <taxon>Bacteria</taxon>
        <taxon>Pseudomonadati</taxon>
        <taxon>Pseudomonadota</taxon>
        <taxon>Gammaproteobacteria</taxon>
        <taxon>Pasteurellales</taxon>
        <taxon>Pasteurellaceae</taxon>
        <taxon>Gallibacterium</taxon>
    </lineage>
</organism>
<protein>
    <submittedName>
        <fullName evidence="1">Uncharacterized protein</fullName>
    </submittedName>
</protein>
<dbReference type="AlphaFoldDB" id="A0A1A7PWZ6"/>
<reference evidence="1 2" key="1">
    <citation type="submission" date="2014-11" db="EMBL/GenBank/DDBJ databases">
        <title>Pan-genome of Gallibacterium spp.</title>
        <authorList>
            <person name="Kudirkiene E."/>
            <person name="Bojesen A.M."/>
        </authorList>
    </citation>
    <scope>NUCLEOTIDE SEQUENCE [LARGE SCALE GENOMIC DNA]</scope>
    <source>
        <strain evidence="1 2">F298</strain>
    </source>
</reference>